<dbReference type="Gene3D" id="3.40.50.300">
    <property type="entry name" value="P-loop containing nucleotide triphosphate hydrolases"/>
    <property type="match status" value="1"/>
</dbReference>
<organism evidence="3">
    <name type="scientific">marine sediment metagenome</name>
    <dbReference type="NCBI Taxonomy" id="412755"/>
    <lineage>
        <taxon>unclassified sequences</taxon>
        <taxon>metagenomes</taxon>
        <taxon>ecological metagenomes</taxon>
    </lineage>
</organism>
<dbReference type="InterPro" id="IPR027417">
    <property type="entry name" value="P-loop_NTPase"/>
</dbReference>
<dbReference type="GO" id="GO:0006302">
    <property type="term" value="P:double-strand break repair"/>
    <property type="evidence" value="ECO:0007669"/>
    <property type="project" value="InterPro"/>
</dbReference>
<dbReference type="InterPro" id="IPR038729">
    <property type="entry name" value="Rad50/SbcC_AAA"/>
</dbReference>
<proteinExistence type="predicted"/>
<comment type="caution">
    <text evidence="3">The sequence shown here is derived from an EMBL/GenBank/DDBJ whole genome shotgun (WGS) entry which is preliminary data.</text>
</comment>
<sequence>MILEIRNFRGIAKADIDLSQIALVAGRNESGKSSIAHAAQAILTGDAVPIAGLKKSEAAMLIHAGTGNGSVALEREGGSARIAYPQAKKETEGDPPSASPIAAGMVSPADMERAELSAVLIDYLKAAPSEDDLREAVKAIIGVGEGFARLWKSVTDNSWDGAHKQVKEKGIELKGAWRECAGEMYGSSKAETWMPPEWESDLEGASEESLQAVATEAGEIRDAAIAHTAISEDKIEQLGAKAASAERLRDDIQSLGKILDDANKAVLDSAEELRNAPSPDEEQETVACPHCGKDCVIHAGALTKPPPVANSAENAKRRSIGEEAVRKHQIASQTLRSANLKKEQADRDLSEAEAARVELDAIEAKADGGTADDAALERARRDVQHAENRFKAFKVKTRADNLHKSIGRNQALVSILAPDGLRRTKLRNAVKQFNGSLADLAKAASWGAVEINADLAVTYSGMGWRLCAESARYRGRAMLQLACASIDGSDLVILDGADILDTVGRRGLFRLLRHFDKPSLVCMTIPERGDVPSLAAKSYGKSYWLENSNAEEV</sequence>
<evidence type="ECO:0000313" key="3">
    <source>
        <dbReference type="EMBL" id="KKM87013.1"/>
    </source>
</evidence>
<accession>A0A0F9KZC7</accession>
<evidence type="ECO:0000256" key="1">
    <source>
        <dbReference type="SAM" id="Coils"/>
    </source>
</evidence>
<dbReference type="Pfam" id="PF13476">
    <property type="entry name" value="AAA_23"/>
    <property type="match status" value="1"/>
</dbReference>
<evidence type="ECO:0000259" key="2">
    <source>
        <dbReference type="Pfam" id="PF13476"/>
    </source>
</evidence>
<reference evidence="3" key="1">
    <citation type="journal article" date="2015" name="Nature">
        <title>Complex archaea that bridge the gap between prokaryotes and eukaryotes.</title>
        <authorList>
            <person name="Spang A."/>
            <person name="Saw J.H."/>
            <person name="Jorgensen S.L."/>
            <person name="Zaremba-Niedzwiedzka K."/>
            <person name="Martijn J."/>
            <person name="Lind A.E."/>
            <person name="van Eijk R."/>
            <person name="Schleper C."/>
            <person name="Guy L."/>
            <person name="Ettema T.J."/>
        </authorList>
    </citation>
    <scope>NUCLEOTIDE SEQUENCE</scope>
</reference>
<keyword evidence="1" id="KW-0175">Coiled coil</keyword>
<name>A0A0F9KZC7_9ZZZZ</name>
<gene>
    <name evidence="3" type="ORF">LCGC14_1273170</name>
</gene>
<feature type="coiled-coil region" evidence="1">
    <location>
        <begin position="335"/>
        <end position="396"/>
    </location>
</feature>
<feature type="domain" description="Rad50/SbcC-type AAA" evidence="2">
    <location>
        <begin position="3"/>
        <end position="54"/>
    </location>
</feature>
<dbReference type="AlphaFoldDB" id="A0A0F9KZC7"/>
<dbReference type="EMBL" id="LAZR01007166">
    <property type="protein sequence ID" value="KKM87013.1"/>
    <property type="molecule type" value="Genomic_DNA"/>
</dbReference>
<dbReference type="GO" id="GO:0016887">
    <property type="term" value="F:ATP hydrolysis activity"/>
    <property type="evidence" value="ECO:0007669"/>
    <property type="project" value="InterPro"/>
</dbReference>
<protein>
    <recommendedName>
        <fullName evidence="2">Rad50/SbcC-type AAA domain-containing protein</fullName>
    </recommendedName>
</protein>